<keyword evidence="2" id="KW-1185">Reference proteome</keyword>
<dbReference type="AlphaFoldDB" id="A0A4R6KKA7"/>
<dbReference type="Proteomes" id="UP000295388">
    <property type="component" value="Unassembled WGS sequence"/>
</dbReference>
<dbReference type="EMBL" id="SNWQ01000003">
    <property type="protein sequence ID" value="TDO51767.1"/>
    <property type="molecule type" value="Genomic_DNA"/>
</dbReference>
<comment type="caution">
    <text evidence="1">The sequence shown here is derived from an EMBL/GenBank/DDBJ whole genome shotgun (WGS) entry which is preliminary data.</text>
</comment>
<proteinExistence type="predicted"/>
<sequence>MSQKYTVTSGTLLSSRVPIPADADRVRSEVMGRTLNGLG</sequence>
<organism evidence="1 2">
    <name type="scientific">Kribbella caucasensis</name>
    <dbReference type="NCBI Taxonomy" id="2512215"/>
    <lineage>
        <taxon>Bacteria</taxon>
        <taxon>Bacillati</taxon>
        <taxon>Actinomycetota</taxon>
        <taxon>Actinomycetes</taxon>
        <taxon>Propionibacteriales</taxon>
        <taxon>Kribbellaceae</taxon>
        <taxon>Kribbella</taxon>
    </lineage>
</organism>
<gene>
    <name evidence="1" type="ORF">EV643_103506</name>
</gene>
<evidence type="ECO:0000313" key="1">
    <source>
        <dbReference type="EMBL" id="TDO51767.1"/>
    </source>
</evidence>
<reference evidence="1 2" key="1">
    <citation type="submission" date="2019-03" db="EMBL/GenBank/DDBJ databases">
        <title>Genomic Encyclopedia of Type Strains, Phase III (KMG-III): the genomes of soil and plant-associated and newly described type strains.</title>
        <authorList>
            <person name="Whitman W."/>
        </authorList>
    </citation>
    <scope>NUCLEOTIDE SEQUENCE [LARGE SCALE GENOMIC DNA]</scope>
    <source>
        <strain evidence="1 2">VKM Ac-2527</strain>
    </source>
</reference>
<name>A0A4R6KKA7_9ACTN</name>
<evidence type="ECO:0000313" key="2">
    <source>
        <dbReference type="Proteomes" id="UP000295388"/>
    </source>
</evidence>
<accession>A0A4R6KKA7</accession>
<protein>
    <submittedName>
        <fullName evidence="1">Uncharacterized protein</fullName>
    </submittedName>
</protein>